<dbReference type="GO" id="GO:0016757">
    <property type="term" value="F:glycosyltransferase activity"/>
    <property type="evidence" value="ECO:0007669"/>
    <property type="project" value="UniProtKB-KW"/>
</dbReference>
<reference evidence="5 6" key="1">
    <citation type="journal article" date="2015" name="Genome Biol. Evol.">
        <title>Comparative Genomics of a Bacterivorous Green Alga Reveals Evolutionary Causalities and Consequences of Phago-Mixotrophic Mode of Nutrition.</title>
        <authorList>
            <person name="Burns J.A."/>
            <person name="Paasch A."/>
            <person name="Narechania A."/>
            <person name="Kim E."/>
        </authorList>
    </citation>
    <scope>NUCLEOTIDE SEQUENCE [LARGE SCALE GENOMIC DNA]</scope>
    <source>
        <strain evidence="5 6">PLY_AMNH</strain>
    </source>
</reference>
<evidence type="ECO:0000256" key="4">
    <source>
        <dbReference type="SAM" id="MobiDB-lite"/>
    </source>
</evidence>
<comment type="similarity">
    <text evidence="1">Belongs to the glycosyltransferase 34 family.</text>
</comment>
<proteinExistence type="inferred from homology"/>
<keyword evidence="2" id="KW-0328">Glycosyltransferase</keyword>
<evidence type="ECO:0000313" key="6">
    <source>
        <dbReference type="Proteomes" id="UP001190700"/>
    </source>
</evidence>
<dbReference type="Pfam" id="PF05637">
    <property type="entry name" value="Glyco_transf_34"/>
    <property type="match status" value="1"/>
</dbReference>
<gene>
    <name evidence="5" type="ORF">CYMTET_52910</name>
</gene>
<evidence type="ECO:0000256" key="1">
    <source>
        <dbReference type="ARBA" id="ARBA00005664"/>
    </source>
</evidence>
<protein>
    <submittedName>
        <fullName evidence="5">Uncharacterized protein</fullName>
    </submittedName>
</protein>
<dbReference type="Proteomes" id="UP001190700">
    <property type="component" value="Unassembled WGS sequence"/>
</dbReference>
<dbReference type="GO" id="GO:0000139">
    <property type="term" value="C:Golgi membrane"/>
    <property type="evidence" value="ECO:0007669"/>
    <property type="project" value="TreeGrafter"/>
</dbReference>
<dbReference type="InterPro" id="IPR008630">
    <property type="entry name" value="Glyco_trans_34"/>
</dbReference>
<evidence type="ECO:0000313" key="5">
    <source>
        <dbReference type="EMBL" id="KAK3236984.1"/>
    </source>
</evidence>
<dbReference type="GO" id="GO:0006487">
    <property type="term" value="P:protein N-linked glycosylation"/>
    <property type="evidence" value="ECO:0007669"/>
    <property type="project" value="TreeGrafter"/>
</dbReference>
<feature type="compositionally biased region" description="Basic and acidic residues" evidence="4">
    <location>
        <begin position="466"/>
        <end position="476"/>
    </location>
</feature>
<dbReference type="Gene3D" id="3.90.550.10">
    <property type="entry name" value="Spore Coat Polysaccharide Biosynthesis Protein SpsA, Chain A"/>
    <property type="match status" value="1"/>
</dbReference>
<feature type="region of interest" description="Disordered" evidence="4">
    <location>
        <begin position="456"/>
        <end position="476"/>
    </location>
</feature>
<comment type="caution">
    <text evidence="5">The sequence shown here is derived from an EMBL/GenBank/DDBJ whole genome shotgun (WGS) entry which is preliminary data.</text>
</comment>
<organism evidence="5 6">
    <name type="scientific">Cymbomonas tetramitiformis</name>
    <dbReference type="NCBI Taxonomy" id="36881"/>
    <lineage>
        <taxon>Eukaryota</taxon>
        <taxon>Viridiplantae</taxon>
        <taxon>Chlorophyta</taxon>
        <taxon>Pyramimonadophyceae</taxon>
        <taxon>Pyramimonadales</taxon>
        <taxon>Pyramimonadaceae</taxon>
        <taxon>Cymbomonas</taxon>
    </lineage>
</organism>
<keyword evidence="6" id="KW-1185">Reference proteome</keyword>
<name>A0AAE0BJ54_9CHLO</name>
<dbReference type="SUPFAM" id="SSF53448">
    <property type="entry name" value="Nucleotide-diphospho-sugar transferases"/>
    <property type="match status" value="1"/>
</dbReference>
<dbReference type="PANTHER" id="PTHR31306:SF4">
    <property type="entry name" value="ALPHA-1,2-GALACTOSYLTRANSFERASE"/>
    <property type="match status" value="1"/>
</dbReference>
<sequence length="476" mass="53470">MDLSSGMTAFGADPTLSPGCIGLHDREAPSGAASRRQMDDSVCSSAVSLTRTEVAEPQETNQLDLGELSTFIMDFLCGTSKKGCATNWFHIQEHVVAHFTAGRELSSQERSSITQCMWVHREQAALTERQSEQLLYTETAKTGPDDSTDQFLVCTAYTQNYTIGTLCAAINQAYCKRHGYLWREEREHRFEDMMGQIAPRRNCSWYKILMLRKLLEEEADLLSSQRVRYLLWIDADAIVVDPSVTLSDLVAKGKHMELIIGEDMYPKSPCAFNAGIFLIKVGVWARQFLRDVWEGTAGTRYQSVAHFEQAAMIKQLKMDFEGLDDKYKQLQQPYHSLLGGPVVKSFIHVCVLGCQEMNTNITDEEGPQNREGAAKNTQRTDQHDAPDGLYGQEDGGQIGVNVREDEAGIGQEPYAKFAFHVAGRRQKVKLLLEMVQSRQIPIPACVKMEALFLNFNGRPGHRDRKRDKEKVAGTGR</sequence>
<dbReference type="PANTHER" id="PTHR31306">
    <property type="entry name" value="ALPHA-1,6-MANNOSYLTRANSFERASE MNN11-RELATED"/>
    <property type="match status" value="1"/>
</dbReference>
<dbReference type="EMBL" id="LGRX02034742">
    <property type="protein sequence ID" value="KAK3236984.1"/>
    <property type="molecule type" value="Genomic_DNA"/>
</dbReference>
<evidence type="ECO:0000256" key="2">
    <source>
        <dbReference type="ARBA" id="ARBA00022676"/>
    </source>
</evidence>
<dbReference type="InterPro" id="IPR029044">
    <property type="entry name" value="Nucleotide-diphossugar_trans"/>
</dbReference>
<accession>A0AAE0BJ54</accession>
<feature type="region of interest" description="Disordered" evidence="4">
    <location>
        <begin position="360"/>
        <end position="396"/>
    </location>
</feature>
<evidence type="ECO:0000256" key="3">
    <source>
        <dbReference type="ARBA" id="ARBA00022679"/>
    </source>
</evidence>
<dbReference type="AlphaFoldDB" id="A0AAE0BJ54"/>
<keyword evidence="3" id="KW-0808">Transferase</keyword>